<dbReference type="AlphaFoldDB" id="A2E0B7"/>
<dbReference type="OrthoDB" id="1883493at2759"/>
<dbReference type="SUPFAM" id="SSF52058">
    <property type="entry name" value="L domain-like"/>
    <property type="match status" value="2"/>
</dbReference>
<keyword evidence="3" id="KW-1185">Reference proteome</keyword>
<sequence length="455" mass="50997">MGCDSIIKLNIKINKYIGKNAFANCKNLDSLKVSCSEIGESAFSGCKSLNYVMLTNPIISINDFAFGECSAIKIIKFPDDLESIGVNAFISCTSFKEIVIPNKVKKISKGAFEGCINIENVNLGENLKTIHPRAFYNCINLWSISFNPNLELIGESSFYNCNLLNEIKLHDNVKAIHANAFYNCTSIMKLTLSKSLETIENYSFYNCQNIKSLILPENIRFIGSFSFFNCFSLENISIHVPWNAVFENNSFTGVKSLKSIIFGSNNSEFLRFADKECLKEVSFISDTMTTIPSLYDFKNIQKIEVNSTNSISIPKNFVCSSNLLIYLYNNIDLIDDHSFDGSQIDIFVYCGVKIIKGNFLDKKCKKALVGRYYKSNNIGGATAVKDVGQHFCTADIPEAPTHLQKILIISISSGIVVSLIIAIIIIILRQNKIKKDQRKILTKQLLEKKVLDDFG</sequence>
<dbReference type="SMR" id="A2E0B7"/>
<reference evidence="2" key="1">
    <citation type="submission" date="2006-10" db="EMBL/GenBank/DDBJ databases">
        <authorList>
            <person name="Amadeo P."/>
            <person name="Zhao Q."/>
            <person name="Wortman J."/>
            <person name="Fraser-Liggett C."/>
            <person name="Carlton J."/>
        </authorList>
    </citation>
    <scope>NUCLEOTIDE SEQUENCE</scope>
    <source>
        <strain evidence="2">G3</strain>
    </source>
</reference>
<dbReference type="Pfam" id="PF13306">
    <property type="entry name" value="LRR_5"/>
    <property type="match status" value="2"/>
</dbReference>
<reference evidence="2" key="2">
    <citation type="journal article" date="2007" name="Science">
        <title>Draft genome sequence of the sexually transmitted pathogen Trichomonas vaginalis.</title>
        <authorList>
            <person name="Carlton J.M."/>
            <person name="Hirt R.P."/>
            <person name="Silva J.C."/>
            <person name="Delcher A.L."/>
            <person name="Schatz M."/>
            <person name="Zhao Q."/>
            <person name="Wortman J.R."/>
            <person name="Bidwell S.L."/>
            <person name="Alsmark U.C.M."/>
            <person name="Besteiro S."/>
            <person name="Sicheritz-Ponten T."/>
            <person name="Noel C.J."/>
            <person name="Dacks J.B."/>
            <person name="Foster P.G."/>
            <person name="Simillion C."/>
            <person name="Van de Peer Y."/>
            <person name="Miranda-Saavedra D."/>
            <person name="Barton G.J."/>
            <person name="Westrop G.D."/>
            <person name="Mueller S."/>
            <person name="Dessi D."/>
            <person name="Fiori P.L."/>
            <person name="Ren Q."/>
            <person name="Paulsen I."/>
            <person name="Zhang H."/>
            <person name="Bastida-Corcuera F.D."/>
            <person name="Simoes-Barbosa A."/>
            <person name="Brown M.T."/>
            <person name="Hayes R.D."/>
            <person name="Mukherjee M."/>
            <person name="Okumura C.Y."/>
            <person name="Schneider R."/>
            <person name="Smith A.J."/>
            <person name="Vanacova S."/>
            <person name="Villalvazo M."/>
            <person name="Haas B.J."/>
            <person name="Pertea M."/>
            <person name="Feldblyum T.V."/>
            <person name="Utterback T.R."/>
            <person name="Shu C.L."/>
            <person name="Osoegawa K."/>
            <person name="de Jong P.J."/>
            <person name="Hrdy I."/>
            <person name="Horvathova L."/>
            <person name="Zubacova Z."/>
            <person name="Dolezal P."/>
            <person name="Malik S.B."/>
            <person name="Logsdon J.M. Jr."/>
            <person name="Henze K."/>
            <person name="Gupta A."/>
            <person name="Wang C.C."/>
            <person name="Dunne R.L."/>
            <person name="Upcroft J.A."/>
            <person name="Upcroft P."/>
            <person name="White O."/>
            <person name="Salzberg S.L."/>
            <person name="Tang P."/>
            <person name="Chiu C.-H."/>
            <person name="Lee Y.-S."/>
            <person name="Embley T.M."/>
            <person name="Coombs G.H."/>
            <person name="Mottram J.C."/>
            <person name="Tachezy J."/>
            <person name="Fraser-Liggett C.M."/>
            <person name="Johnson P.J."/>
        </authorList>
    </citation>
    <scope>NUCLEOTIDE SEQUENCE [LARGE SCALE GENOMIC DNA]</scope>
    <source>
        <strain evidence="2">G3</strain>
    </source>
</reference>
<dbReference type="VEuPathDB" id="TrichDB:TVAG_028700"/>
<dbReference type="PANTHER" id="PTHR45661:SF3">
    <property type="entry name" value="IG-LIKE DOMAIN-CONTAINING PROTEIN"/>
    <property type="match status" value="1"/>
</dbReference>
<keyword evidence="1" id="KW-0472">Membrane</keyword>
<evidence type="ECO:0000313" key="2">
    <source>
        <dbReference type="EMBL" id="EAY13917.1"/>
    </source>
</evidence>
<dbReference type="Proteomes" id="UP000001542">
    <property type="component" value="Unassembled WGS sequence"/>
</dbReference>
<dbReference type="InterPro" id="IPR026906">
    <property type="entry name" value="LRR_5"/>
</dbReference>
<evidence type="ECO:0000313" key="3">
    <source>
        <dbReference type="Proteomes" id="UP000001542"/>
    </source>
</evidence>
<dbReference type="Gene3D" id="3.80.10.10">
    <property type="entry name" value="Ribonuclease Inhibitor"/>
    <property type="match status" value="2"/>
</dbReference>
<feature type="transmembrane region" description="Helical" evidence="1">
    <location>
        <begin position="406"/>
        <end position="428"/>
    </location>
</feature>
<organism evidence="2 3">
    <name type="scientific">Trichomonas vaginalis (strain ATCC PRA-98 / G3)</name>
    <dbReference type="NCBI Taxonomy" id="412133"/>
    <lineage>
        <taxon>Eukaryota</taxon>
        <taxon>Metamonada</taxon>
        <taxon>Parabasalia</taxon>
        <taxon>Trichomonadida</taxon>
        <taxon>Trichomonadidae</taxon>
        <taxon>Trichomonas</taxon>
    </lineage>
</organism>
<dbReference type="VEuPathDB" id="TrichDB:TVAGG3_0556650"/>
<proteinExistence type="predicted"/>
<dbReference type="RefSeq" id="XP_001326140.1">
    <property type="nucleotide sequence ID" value="XM_001326105.1"/>
</dbReference>
<keyword evidence="1" id="KW-1133">Transmembrane helix</keyword>
<gene>
    <name evidence="2" type="ORF">TVAG_028700</name>
</gene>
<dbReference type="InterPro" id="IPR032675">
    <property type="entry name" value="LRR_dom_sf"/>
</dbReference>
<evidence type="ECO:0000256" key="1">
    <source>
        <dbReference type="SAM" id="Phobius"/>
    </source>
</evidence>
<dbReference type="EMBL" id="DS113278">
    <property type="protein sequence ID" value="EAY13917.1"/>
    <property type="molecule type" value="Genomic_DNA"/>
</dbReference>
<dbReference type="STRING" id="5722.A2E0B7"/>
<dbReference type="KEGG" id="tva:4771904"/>
<accession>A2E0B7</accession>
<keyword evidence="1" id="KW-0812">Transmembrane</keyword>
<dbReference type="PANTHER" id="PTHR45661">
    <property type="entry name" value="SURFACE ANTIGEN"/>
    <property type="match status" value="1"/>
</dbReference>
<dbReference type="InParanoid" id="A2E0B7"/>
<dbReference type="InterPro" id="IPR053139">
    <property type="entry name" value="Surface_bspA-like"/>
</dbReference>
<protein>
    <submittedName>
        <fullName evidence="2">Surface antigen BspA-like</fullName>
    </submittedName>
</protein>
<name>A2E0B7_TRIV3</name>